<evidence type="ECO:0000256" key="1">
    <source>
        <dbReference type="SAM" id="MobiDB-lite"/>
    </source>
</evidence>
<reference evidence="2" key="1">
    <citation type="submission" date="2023-03" db="EMBL/GenBank/DDBJ databases">
        <title>Massive genome expansion in bonnet fungi (Mycena s.s.) driven by repeated elements and novel gene families across ecological guilds.</title>
        <authorList>
            <consortium name="Lawrence Berkeley National Laboratory"/>
            <person name="Harder C.B."/>
            <person name="Miyauchi S."/>
            <person name="Viragh M."/>
            <person name="Kuo A."/>
            <person name="Thoen E."/>
            <person name="Andreopoulos B."/>
            <person name="Lu D."/>
            <person name="Skrede I."/>
            <person name="Drula E."/>
            <person name="Henrissat B."/>
            <person name="Morin E."/>
            <person name="Kohler A."/>
            <person name="Barry K."/>
            <person name="LaButti K."/>
            <person name="Morin E."/>
            <person name="Salamov A."/>
            <person name="Lipzen A."/>
            <person name="Mereny Z."/>
            <person name="Hegedus B."/>
            <person name="Baldrian P."/>
            <person name="Stursova M."/>
            <person name="Weitz H."/>
            <person name="Taylor A."/>
            <person name="Grigoriev I.V."/>
            <person name="Nagy L.G."/>
            <person name="Martin F."/>
            <person name="Kauserud H."/>
        </authorList>
    </citation>
    <scope>NUCLEOTIDE SEQUENCE</scope>
    <source>
        <strain evidence="2">CBHHK182m</strain>
    </source>
</reference>
<protein>
    <submittedName>
        <fullName evidence="2">Uncharacterized protein</fullName>
    </submittedName>
</protein>
<dbReference type="EMBL" id="JARKIB010000341">
    <property type="protein sequence ID" value="KAJ7713544.1"/>
    <property type="molecule type" value="Genomic_DNA"/>
</dbReference>
<proteinExistence type="predicted"/>
<comment type="caution">
    <text evidence="2">The sequence shown here is derived from an EMBL/GenBank/DDBJ whole genome shotgun (WGS) entry which is preliminary data.</text>
</comment>
<evidence type="ECO:0000313" key="3">
    <source>
        <dbReference type="Proteomes" id="UP001215598"/>
    </source>
</evidence>
<gene>
    <name evidence="2" type="ORF">B0H16DRAFT_1743249</name>
</gene>
<sequence length="233" mass="24639">MARIRLESMLPKWDPRKEVPEKAPPETVDTEAVITFVEPERIKTLTDGFRIFTKGRTIPNPPDGVGLEILVPEGTTVAAFAIAGATDSAGTADATAGAGTKLIGTPTRELAVCVPEPLAQSTQSAEIIAALLSVRSTPPDVGLRIDSGKDSLLRALSTKLPAWEDRGWIETPNAGSLQALVAVLRARTAETKIAEGTNGLSQGGPVSEPQTQGRFPKGFSMLNSNINFLGRTE</sequence>
<name>A0AAD7H6W7_9AGAR</name>
<organism evidence="2 3">
    <name type="scientific">Mycena metata</name>
    <dbReference type="NCBI Taxonomy" id="1033252"/>
    <lineage>
        <taxon>Eukaryota</taxon>
        <taxon>Fungi</taxon>
        <taxon>Dikarya</taxon>
        <taxon>Basidiomycota</taxon>
        <taxon>Agaricomycotina</taxon>
        <taxon>Agaricomycetes</taxon>
        <taxon>Agaricomycetidae</taxon>
        <taxon>Agaricales</taxon>
        <taxon>Marasmiineae</taxon>
        <taxon>Mycenaceae</taxon>
        <taxon>Mycena</taxon>
    </lineage>
</organism>
<dbReference type="Proteomes" id="UP001215598">
    <property type="component" value="Unassembled WGS sequence"/>
</dbReference>
<evidence type="ECO:0000313" key="2">
    <source>
        <dbReference type="EMBL" id="KAJ7713544.1"/>
    </source>
</evidence>
<keyword evidence="3" id="KW-1185">Reference proteome</keyword>
<dbReference type="AlphaFoldDB" id="A0AAD7H6W7"/>
<accession>A0AAD7H6W7</accession>
<feature type="region of interest" description="Disordered" evidence="1">
    <location>
        <begin position="196"/>
        <end position="217"/>
    </location>
</feature>